<name>A0A7G9QBD3_9SPHI</name>
<organism evidence="3 4">
    <name type="scientific">Pedobacter roseus</name>
    <dbReference type="NCBI Taxonomy" id="336820"/>
    <lineage>
        <taxon>Bacteria</taxon>
        <taxon>Pseudomonadati</taxon>
        <taxon>Bacteroidota</taxon>
        <taxon>Sphingobacteriia</taxon>
        <taxon>Sphingobacteriales</taxon>
        <taxon>Sphingobacteriaceae</taxon>
        <taxon>Pedobacter</taxon>
    </lineage>
</organism>
<dbReference type="EMBL" id="CP060723">
    <property type="protein sequence ID" value="QNN40658.1"/>
    <property type="molecule type" value="Genomic_DNA"/>
</dbReference>
<keyword evidence="1" id="KW-1133">Transmembrane helix</keyword>
<feature type="domain" description="DUF8188" evidence="2">
    <location>
        <begin position="36"/>
        <end position="189"/>
    </location>
</feature>
<feature type="transmembrane region" description="Helical" evidence="1">
    <location>
        <begin position="12"/>
        <end position="30"/>
    </location>
</feature>
<reference evidence="3 4" key="1">
    <citation type="submission" date="2020-08" db="EMBL/GenBank/DDBJ databases">
        <title>Genome sequence of Pedobacter roseus KACC 11594T.</title>
        <authorList>
            <person name="Hyun D.-W."/>
            <person name="Bae J.-W."/>
        </authorList>
    </citation>
    <scope>NUCLEOTIDE SEQUENCE [LARGE SCALE GENOMIC DNA]</scope>
    <source>
        <strain evidence="3 4">KACC 11594</strain>
    </source>
</reference>
<accession>A0A7G9QBD3</accession>
<keyword evidence="1" id="KW-0472">Membrane</keyword>
<keyword evidence="4" id="KW-1185">Reference proteome</keyword>
<evidence type="ECO:0000313" key="4">
    <source>
        <dbReference type="Proteomes" id="UP000515806"/>
    </source>
</evidence>
<protein>
    <recommendedName>
        <fullName evidence="2">DUF8188 domain-containing protein</fullName>
    </recommendedName>
</protein>
<keyword evidence="1" id="KW-0812">Transmembrane</keyword>
<evidence type="ECO:0000256" key="1">
    <source>
        <dbReference type="SAM" id="Phobius"/>
    </source>
</evidence>
<sequence>MNKQISNAMGWVIGVLVVFPCILYGINYFFKNKFNDGKLAISKYASSCYEYRLLIPRSLELKTASYATSFLAPKESIYNLTFRDPSMNKFFVIKFFNFPMDKRLAFRAVMRDKIALLTVNKDDLNSPNYGTKENPIPVFKVRENLPDSVSIKRGEENGWNADITDKQFKYNVEQYLTYIMPKEEFKKRFEKTNE</sequence>
<gene>
    <name evidence="3" type="ORF">H9L23_16125</name>
</gene>
<evidence type="ECO:0000259" key="2">
    <source>
        <dbReference type="Pfam" id="PF26603"/>
    </source>
</evidence>
<dbReference type="Proteomes" id="UP000515806">
    <property type="component" value="Chromosome"/>
</dbReference>
<dbReference type="InterPro" id="IPR058501">
    <property type="entry name" value="DUF8188"/>
</dbReference>
<dbReference type="KEGG" id="proe:H9L23_16125"/>
<proteinExistence type="predicted"/>
<dbReference type="AlphaFoldDB" id="A0A7G9QBD3"/>
<dbReference type="Pfam" id="PF26603">
    <property type="entry name" value="DUF8188"/>
    <property type="match status" value="1"/>
</dbReference>
<evidence type="ECO:0000313" key="3">
    <source>
        <dbReference type="EMBL" id="QNN40658.1"/>
    </source>
</evidence>
<dbReference type="RefSeq" id="WP_187591369.1">
    <property type="nucleotide sequence ID" value="NZ_CP060723.1"/>
</dbReference>